<protein>
    <recommendedName>
        <fullName evidence="3">Knr4/Smi1-like domain-containing protein</fullName>
    </recommendedName>
</protein>
<keyword evidence="2" id="KW-1185">Reference proteome</keyword>
<proteinExistence type="predicted"/>
<dbReference type="AlphaFoldDB" id="U7QQH7"/>
<organism evidence="1 2">
    <name type="scientific">Photorhabdus temperata J3</name>
    <dbReference type="NCBI Taxonomy" id="1389415"/>
    <lineage>
        <taxon>Bacteria</taxon>
        <taxon>Pseudomonadati</taxon>
        <taxon>Pseudomonadota</taxon>
        <taxon>Gammaproteobacteria</taxon>
        <taxon>Enterobacterales</taxon>
        <taxon>Morganellaceae</taxon>
        <taxon>Photorhabdus</taxon>
    </lineage>
</organism>
<name>U7QQH7_PHOTE</name>
<evidence type="ECO:0000313" key="1">
    <source>
        <dbReference type="EMBL" id="ERT10118.1"/>
    </source>
</evidence>
<gene>
    <name evidence="1" type="ORF">O185_27305</name>
</gene>
<dbReference type="Proteomes" id="UP000017133">
    <property type="component" value="Unassembled WGS sequence"/>
</dbReference>
<dbReference type="EMBL" id="AXDT01000612">
    <property type="protein sequence ID" value="ERT10118.1"/>
    <property type="molecule type" value="Genomic_DNA"/>
</dbReference>
<accession>U7QQH7</accession>
<evidence type="ECO:0000313" key="2">
    <source>
        <dbReference type="Proteomes" id="UP000017133"/>
    </source>
</evidence>
<evidence type="ECO:0008006" key="3">
    <source>
        <dbReference type="Google" id="ProtNLM"/>
    </source>
</evidence>
<dbReference type="PATRIC" id="fig|1389415.4.peg.5245"/>
<sequence>MWDINMLSDKVKEYLKNQGWWYEEVTTEYHNALINLNINLESDFSQFYLHAEDGPTFYSRNREIYQICWFIINSNYMLDIKRMHKSLNLPEEYIPLDSFEGEYGFFYNRKTGEILELSLGQAMKDFSDGKLKPQWKDFNSFIEWFFELTD</sequence>
<reference evidence="1 2" key="1">
    <citation type="submission" date="2013-10" db="EMBL/GenBank/DDBJ databases">
        <title>Whole Genome Shotgun Sequence of Photorhabdus temperata J3.</title>
        <authorList>
            <person name="Park G.-S."/>
            <person name="Hong S.-J."/>
            <person name="Shin J.-H."/>
        </authorList>
    </citation>
    <scope>NUCLEOTIDE SEQUENCE [LARGE SCALE GENOMIC DNA]</scope>
    <source>
        <strain evidence="1 2">J3</strain>
    </source>
</reference>
<comment type="caution">
    <text evidence="1">The sequence shown here is derived from an EMBL/GenBank/DDBJ whole genome shotgun (WGS) entry which is preliminary data.</text>
</comment>